<evidence type="ECO:0000259" key="7">
    <source>
        <dbReference type="Pfam" id="PF00349"/>
    </source>
</evidence>
<comment type="caution">
    <text evidence="9">The sequence shown here is derived from an EMBL/GenBank/DDBJ whole genome shotgun (WGS) entry which is preliminary data.</text>
</comment>
<dbReference type="GO" id="GO:0008865">
    <property type="term" value="F:fructokinase activity"/>
    <property type="evidence" value="ECO:0007669"/>
    <property type="project" value="TreeGrafter"/>
</dbReference>
<evidence type="ECO:0000256" key="6">
    <source>
        <dbReference type="RuleBase" id="RU362007"/>
    </source>
</evidence>
<evidence type="ECO:0000256" key="5">
    <source>
        <dbReference type="ARBA" id="ARBA00022840"/>
    </source>
</evidence>
<dbReference type="PROSITE" id="PS51748">
    <property type="entry name" value="HEXOKINASE_2"/>
    <property type="match status" value="1"/>
</dbReference>
<dbReference type="GO" id="GO:0004340">
    <property type="term" value="F:glucokinase activity"/>
    <property type="evidence" value="ECO:0007669"/>
    <property type="project" value="TreeGrafter"/>
</dbReference>
<evidence type="ECO:0000313" key="10">
    <source>
        <dbReference type="Proteomes" id="UP000664521"/>
    </source>
</evidence>
<keyword evidence="10" id="KW-1185">Reference proteome</keyword>
<evidence type="ECO:0000256" key="3">
    <source>
        <dbReference type="ARBA" id="ARBA00022741"/>
    </source>
</evidence>
<dbReference type="PANTHER" id="PTHR19443:SF24">
    <property type="entry name" value="PHOSPHOTRANSFERASE"/>
    <property type="match status" value="1"/>
</dbReference>
<dbReference type="GO" id="GO:0006006">
    <property type="term" value="P:glucose metabolic process"/>
    <property type="evidence" value="ECO:0007669"/>
    <property type="project" value="TreeGrafter"/>
</dbReference>
<dbReference type="SUPFAM" id="SSF53067">
    <property type="entry name" value="Actin-like ATPase domain"/>
    <property type="match status" value="2"/>
</dbReference>
<dbReference type="InterPro" id="IPR022673">
    <property type="entry name" value="Hexokinase_C"/>
</dbReference>
<evidence type="ECO:0000256" key="2">
    <source>
        <dbReference type="ARBA" id="ARBA00022679"/>
    </source>
</evidence>
<dbReference type="GO" id="GO:0006013">
    <property type="term" value="P:mannose metabolic process"/>
    <property type="evidence" value="ECO:0007669"/>
    <property type="project" value="TreeGrafter"/>
</dbReference>
<dbReference type="InterPro" id="IPR022672">
    <property type="entry name" value="Hexokinase_N"/>
</dbReference>
<dbReference type="PANTHER" id="PTHR19443">
    <property type="entry name" value="HEXOKINASE"/>
    <property type="match status" value="1"/>
</dbReference>
<dbReference type="InterPro" id="IPR043129">
    <property type="entry name" value="ATPase_NBD"/>
</dbReference>
<evidence type="ECO:0000259" key="8">
    <source>
        <dbReference type="Pfam" id="PF03727"/>
    </source>
</evidence>
<dbReference type="Gene3D" id="3.30.420.40">
    <property type="match status" value="1"/>
</dbReference>
<dbReference type="GO" id="GO:0005524">
    <property type="term" value="F:ATP binding"/>
    <property type="evidence" value="ECO:0007669"/>
    <property type="project" value="UniProtKB-UniRule"/>
</dbReference>
<dbReference type="InterPro" id="IPR001312">
    <property type="entry name" value="Hexokinase"/>
</dbReference>
<dbReference type="AlphaFoldDB" id="A0A8H3G0P9"/>
<feature type="domain" description="Hexokinase C-terminal" evidence="8">
    <location>
        <begin position="245"/>
        <end position="500"/>
    </location>
</feature>
<dbReference type="Proteomes" id="UP000664521">
    <property type="component" value="Unassembled WGS sequence"/>
</dbReference>
<accession>A0A8H3G0P9</accession>
<keyword evidence="3 6" id="KW-0547">Nucleotide-binding</keyword>
<dbReference type="GO" id="GO:0001678">
    <property type="term" value="P:intracellular glucose homeostasis"/>
    <property type="evidence" value="ECO:0007669"/>
    <property type="project" value="InterPro"/>
</dbReference>
<dbReference type="GO" id="GO:0005739">
    <property type="term" value="C:mitochondrion"/>
    <property type="evidence" value="ECO:0007669"/>
    <property type="project" value="TreeGrafter"/>
</dbReference>
<comment type="similarity">
    <text evidence="1 6">Belongs to the hexokinase family.</text>
</comment>
<dbReference type="OrthoDB" id="419537at2759"/>
<dbReference type="Pfam" id="PF00349">
    <property type="entry name" value="Hexokinase_1"/>
    <property type="match status" value="1"/>
</dbReference>
<dbReference type="GO" id="GO:0005829">
    <property type="term" value="C:cytosol"/>
    <property type="evidence" value="ECO:0007669"/>
    <property type="project" value="TreeGrafter"/>
</dbReference>
<gene>
    <name evidence="9" type="ORF">HETSPECPRED_008721</name>
</gene>
<dbReference type="Gene3D" id="3.40.367.20">
    <property type="match status" value="1"/>
</dbReference>
<organism evidence="9 10">
    <name type="scientific">Heterodermia speciosa</name>
    <dbReference type="NCBI Taxonomy" id="116794"/>
    <lineage>
        <taxon>Eukaryota</taxon>
        <taxon>Fungi</taxon>
        <taxon>Dikarya</taxon>
        <taxon>Ascomycota</taxon>
        <taxon>Pezizomycotina</taxon>
        <taxon>Lecanoromycetes</taxon>
        <taxon>OSLEUM clade</taxon>
        <taxon>Lecanoromycetidae</taxon>
        <taxon>Caliciales</taxon>
        <taxon>Physciaceae</taxon>
        <taxon>Heterodermia</taxon>
    </lineage>
</organism>
<sequence length="505" mass="55314">MITLNQPSTAPHLLPPTIREVRYVVQAQMKSMEELQEEVQRAFGSQLRPEDLLSLSKKLQVEFKEHLITSPQCMLPSHNYVLPTGKEHGTYLALEVGGSTLRVALVDLDGLGGPESLGIRSIESFPIPMDVRRRGDLGFFDWIAARIRDMLAADEIAQNHKPNPEPLHMGIAWSFPIDQTSIRTGNILGMGKGFRCSKAVTGLDLNELITDVCQRAGLNICLDAIVNDSSAALLSRAYVDPSTRLALILGTGINAAIHLPIASLHPSKFGKRSMPAADEVANVLVNTELSMFGKKAYPTTRWDELVNCKHIMPDYQPMEYLVAGPYMGEITRLILLEASETTGLFGGKLPPSLMSNYTLDARILAAIETDSSPGLLSSRRLFHKHHPNNEFPNFSDMQFVQQVTRVVSRRSCAYATAGIHALASLLEDMESSHQIVSTDADSINIGCDGSIINKYPDYMDKVQASLDQMIRLEDNISRKRVVLEKTVEPAVSGAGVAVAMAAAAP</sequence>
<dbReference type="GO" id="GO:0019158">
    <property type="term" value="F:mannokinase activity"/>
    <property type="evidence" value="ECO:0007669"/>
    <property type="project" value="TreeGrafter"/>
</dbReference>
<keyword evidence="2 6" id="KW-0808">Transferase</keyword>
<keyword evidence="6" id="KW-0324">Glycolysis</keyword>
<proteinExistence type="inferred from homology"/>
<evidence type="ECO:0000256" key="1">
    <source>
        <dbReference type="ARBA" id="ARBA00009225"/>
    </source>
</evidence>
<feature type="domain" description="Hexokinase N-terminal" evidence="7">
    <location>
        <begin position="46"/>
        <end position="238"/>
    </location>
</feature>
<keyword evidence="4 6" id="KW-0418">Kinase</keyword>
<dbReference type="CDD" id="cd24000">
    <property type="entry name" value="ASKHA_NBD_HK"/>
    <property type="match status" value="1"/>
</dbReference>
<protein>
    <recommendedName>
        <fullName evidence="6">Phosphotransferase</fullName>
        <ecNumber evidence="6">2.7.1.-</ecNumber>
    </recommendedName>
</protein>
<dbReference type="Pfam" id="PF03727">
    <property type="entry name" value="Hexokinase_2"/>
    <property type="match status" value="1"/>
</dbReference>
<evidence type="ECO:0000256" key="4">
    <source>
        <dbReference type="ARBA" id="ARBA00022777"/>
    </source>
</evidence>
<keyword evidence="5 6" id="KW-0067">ATP-binding</keyword>
<evidence type="ECO:0000313" key="9">
    <source>
        <dbReference type="EMBL" id="CAF9933630.1"/>
    </source>
</evidence>
<dbReference type="GO" id="GO:0006096">
    <property type="term" value="P:glycolytic process"/>
    <property type="evidence" value="ECO:0007669"/>
    <property type="project" value="UniProtKB-UniPathway"/>
</dbReference>
<reference evidence="9" key="1">
    <citation type="submission" date="2021-03" db="EMBL/GenBank/DDBJ databases">
        <authorList>
            <person name="Tagirdzhanova G."/>
        </authorList>
    </citation>
    <scope>NUCLEOTIDE SEQUENCE</scope>
</reference>
<dbReference type="GO" id="GO:0005536">
    <property type="term" value="F:D-glucose binding"/>
    <property type="evidence" value="ECO:0007669"/>
    <property type="project" value="InterPro"/>
</dbReference>
<dbReference type="EMBL" id="CAJPDS010000069">
    <property type="protein sequence ID" value="CAF9933630.1"/>
    <property type="molecule type" value="Genomic_DNA"/>
</dbReference>
<dbReference type="EC" id="2.7.1.-" evidence="6"/>
<dbReference type="PRINTS" id="PR00475">
    <property type="entry name" value="HEXOKINASE"/>
</dbReference>
<dbReference type="UniPathway" id="UPA00109">
    <property type="reaction ID" value="UER00180"/>
</dbReference>
<name>A0A8H3G0P9_9LECA</name>